<feature type="transmembrane region" description="Helical" evidence="2">
    <location>
        <begin position="191"/>
        <end position="209"/>
    </location>
</feature>
<keyword evidence="4" id="KW-1185">Reference proteome</keyword>
<feature type="transmembrane region" description="Helical" evidence="2">
    <location>
        <begin position="134"/>
        <end position="155"/>
    </location>
</feature>
<sequence length="507" mass="55090">MRGAGALPPPEPPPPVEPPSPRSPSQQARAPPSAPRPNWWASRLFCAKFWLVATGVWWGIAMQLLVYRGAGEPTAFLPNVDWYVGMMLLYFVRCCGGGTEMYANAQHRHVIPITLCDLLGTVGTTVGLELAGSAIFGIIYSSVTVWTALFTCVILRKAQSTVKLLGIVTVVLGLCLPALDPSRNTQTQDGQNVFIGIVLTSSGTLFYALEYTLCERCYSLYDKPLDARQLCAMTGVWGFFFTMIWIAGYTIPHWETVVSAPVRFHHSNVWVIGLLFASHIVNNAVHNAAWFVVCELEGGVSTGLLMGVKAAALFFGSALFFCDEEHSEQCLTTYKFAATVVVLVGTGVYYWPASSESDDTACCLRGRCVPHRKTAQSREAARRLRDGRHVPLKTIDCSNAQLKSRADVEDMLDAVDEGHGDESMESDDAGSSGDDDDCERLGEGPDEEIPVRAKGKRRRPANTAGGDGGSAQSVSSCVPARDNLPGKWWQSSAAGKTTVRSTEPNRK</sequence>
<evidence type="ECO:0000256" key="2">
    <source>
        <dbReference type="SAM" id="Phobius"/>
    </source>
</evidence>
<feature type="region of interest" description="Disordered" evidence="1">
    <location>
        <begin position="1"/>
        <end position="36"/>
    </location>
</feature>
<feature type="transmembrane region" description="Helical" evidence="2">
    <location>
        <begin position="300"/>
        <end position="322"/>
    </location>
</feature>
<dbReference type="Proteomes" id="UP001515480">
    <property type="component" value="Unassembled WGS sequence"/>
</dbReference>
<accession>A0AB34JUN8</accession>
<feature type="compositionally biased region" description="Acidic residues" evidence="1">
    <location>
        <begin position="423"/>
        <end position="448"/>
    </location>
</feature>
<feature type="transmembrane region" description="Helical" evidence="2">
    <location>
        <begin position="230"/>
        <end position="251"/>
    </location>
</feature>
<dbReference type="EMBL" id="JBGBPQ010000005">
    <property type="protein sequence ID" value="KAL1524425.1"/>
    <property type="molecule type" value="Genomic_DNA"/>
</dbReference>
<feature type="region of interest" description="Disordered" evidence="1">
    <location>
        <begin position="417"/>
        <end position="507"/>
    </location>
</feature>
<evidence type="ECO:0000313" key="4">
    <source>
        <dbReference type="Proteomes" id="UP001515480"/>
    </source>
</evidence>
<organism evidence="3 4">
    <name type="scientific">Prymnesium parvum</name>
    <name type="common">Toxic golden alga</name>
    <dbReference type="NCBI Taxonomy" id="97485"/>
    <lineage>
        <taxon>Eukaryota</taxon>
        <taxon>Haptista</taxon>
        <taxon>Haptophyta</taxon>
        <taxon>Prymnesiophyceae</taxon>
        <taxon>Prymnesiales</taxon>
        <taxon>Prymnesiaceae</taxon>
        <taxon>Prymnesium</taxon>
    </lineage>
</organism>
<keyword evidence="2" id="KW-0812">Transmembrane</keyword>
<feature type="transmembrane region" description="Helical" evidence="2">
    <location>
        <begin position="162"/>
        <end position="179"/>
    </location>
</feature>
<evidence type="ECO:0000313" key="3">
    <source>
        <dbReference type="EMBL" id="KAL1524425.1"/>
    </source>
</evidence>
<feature type="transmembrane region" description="Helical" evidence="2">
    <location>
        <begin position="334"/>
        <end position="352"/>
    </location>
</feature>
<evidence type="ECO:0000256" key="1">
    <source>
        <dbReference type="SAM" id="MobiDB-lite"/>
    </source>
</evidence>
<dbReference type="AlphaFoldDB" id="A0AB34JUN8"/>
<keyword evidence="2" id="KW-0472">Membrane</keyword>
<keyword evidence="2" id="KW-1133">Transmembrane helix</keyword>
<evidence type="ECO:0008006" key="5">
    <source>
        <dbReference type="Google" id="ProtNLM"/>
    </source>
</evidence>
<name>A0AB34JUN8_PRYPA</name>
<protein>
    <recommendedName>
        <fullName evidence="5">EamA domain-containing protein</fullName>
    </recommendedName>
</protein>
<comment type="caution">
    <text evidence="3">The sequence shown here is derived from an EMBL/GenBank/DDBJ whole genome shotgun (WGS) entry which is preliminary data.</text>
</comment>
<dbReference type="GO" id="GO:0016020">
    <property type="term" value="C:membrane"/>
    <property type="evidence" value="ECO:0007669"/>
    <property type="project" value="TreeGrafter"/>
</dbReference>
<feature type="compositionally biased region" description="Pro residues" evidence="1">
    <location>
        <begin position="7"/>
        <end position="22"/>
    </location>
</feature>
<proteinExistence type="predicted"/>
<dbReference type="PANTHER" id="PTHR13146:SF1">
    <property type="entry name" value="SUGAR PHOSPHATE TRANSPORTER DOMAIN-CONTAINING PROTEIN"/>
    <property type="match status" value="1"/>
</dbReference>
<feature type="transmembrane region" description="Helical" evidence="2">
    <location>
        <begin position="49"/>
        <end position="70"/>
    </location>
</feature>
<gene>
    <name evidence="3" type="ORF">AB1Y20_019320</name>
</gene>
<dbReference type="PANTHER" id="PTHR13146">
    <property type="match status" value="1"/>
</dbReference>
<reference evidence="3 4" key="1">
    <citation type="journal article" date="2024" name="Science">
        <title>Giant polyketide synthase enzymes in the biosynthesis of giant marine polyether toxins.</title>
        <authorList>
            <person name="Fallon T.R."/>
            <person name="Shende V.V."/>
            <person name="Wierzbicki I.H."/>
            <person name="Pendleton A.L."/>
            <person name="Watervoot N.F."/>
            <person name="Auber R.P."/>
            <person name="Gonzalez D.J."/>
            <person name="Wisecaver J.H."/>
            <person name="Moore B.S."/>
        </authorList>
    </citation>
    <scope>NUCLEOTIDE SEQUENCE [LARGE SCALE GENOMIC DNA]</scope>
    <source>
        <strain evidence="3 4">12B1</strain>
    </source>
</reference>
<feature type="compositionally biased region" description="Polar residues" evidence="1">
    <location>
        <begin position="489"/>
        <end position="507"/>
    </location>
</feature>